<dbReference type="Pfam" id="PF02311">
    <property type="entry name" value="AraC_binding"/>
    <property type="match status" value="1"/>
</dbReference>
<dbReference type="InterPro" id="IPR018060">
    <property type="entry name" value="HTH_AraC"/>
</dbReference>
<sequence>MKYREFHQNYLDINLDFVGNETTIPSFSFGPTKRENYVMHYIVSGRGIFTINGSKYSLEAGDCFILPAEVETFYQSDPIDPWVYNWLGISGRIVADLFARTSVNDQNWVLKNVSTTDFIKSFNQIYSLSYEDMACVDLLIQAELFLLMKSLMTAFPKLSSSHKNQSDYYAEKAYMFINNNYKSGIKIKAVLAHVMISRAYLFTVFKHKYGISPQKYLIDLRMGQAIMLLIHSENLISQISESIGFTDSLGFSNAFKKRYGVSPTKFRAENHDNLMLETLTSTNMNRIKK</sequence>
<dbReference type="EMBL" id="LN774769">
    <property type="protein sequence ID" value="CEN28493.1"/>
    <property type="molecule type" value="Genomic_DNA"/>
</dbReference>
<dbReference type="CDD" id="cd06986">
    <property type="entry name" value="cupin_MmsR-like_N"/>
    <property type="match status" value="1"/>
</dbReference>
<evidence type="ECO:0000259" key="4">
    <source>
        <dbReference type="PROSITE" id="PS01124"/>
    </source>
</evidence>
<dbReference type="KEGG" id="lpk:LACPI_1293"/>
<evidence type="ECO:0000256" key="1">
    <source>
        <dbReference type="ARBA" id="ARBA00023015"/>
    </source>
</evidence>
<dbReference type="Proteomes" id="UP000033166">
    <property type="component" value="Chromosome I"/>
</dbReference>
<dbReference type="InterPro" id="IPR020449">
    <property type="entry name" value="Tscrpt_reg_AraC-type_HTH"/>
</dbReference>
<name>A0A0D6DX08_9LACT</name>
<dbReference type="Gene3D" id="1.10.10.60">
    <property type="entry name" value="Homeodomain-like"/>
    <property type="match status" value="2"/>
</dbReference>
<dbReference type="SUPFAM" id="SSF46689">
    <property type="entry name" value="Homeodomain-like"/>
    <property type="match status" value="2"/>
</dbReference>
<dbReference type="STRING" id="1364.LP2241_30292"/>
<dbReference type="GO" id="GO:0043565">
    <property type="term" value="F:sequence-specific DNA binding"/>
    <property type="evidence" value="ECO:0007669"/>
    <property type="project" value="InterPro"/>
</dbReference>
<protein>
    <submittedName>
        <fullName evidence="5">MSM operon regulatory protein 1 MsmR1</fullName>
    </submittedName>
</protein>
<dbReference type="PANTHER" id="PTHR43280:SF2">
    <property type="entry name" value="HTH-TYPE TRANSCRIPTIONAL REGULATOR EXSA"/>
    <property type="match status" value="1"/>
</dbReference>
<dbReference type="InterPro" id="IPR009057">
    <property type="entry name" value="Homeodomain-like_sf"/>
</dbReference>
<dbReference type="PRINTS" id="PR00032">
    <property type="entry name" value="HTHARAC"/>
</dbReference>
<keyword evidence="3" id="KW-0804">Transcription</keyword>
<evidence type="ECO:0000256" key="2">
    <source>
        <dbReference type="ARBA" id="ARBA00023125"/>
    </source>
</evidence>
<evidence type="ECO:0000313" key="5">
    <source>
        <dbReference type="EMBL" id="CEN28493.1"/>
    </source>
</evidence>
<dbReference type="InterPro" id="IPR003313">
    <property type="entry name" value="AraC-bd"/>
</dbReference>
<dbReference type="GO" id="GO:0003700">
    <property type="term" value="F:DNA-binding transcription factor activity"/>
    <property type="evidence" value="ECO:0007669"/>
    <property type="project" value="InterPro"/>
</dbReference>
<keyword evidence="1" id="KW-0805">Transcription regulation</keyword>
<dbReference type="PROSITE" id="PS01124">
    <property type="entry name" value="HTH_ARAC_FAMILY_2"/>
    <property type="match status" value="1"/>
</dbReference>
<evidence type="ECO:0000256" key="3">
    <source>
        <dbReference type="ARBA" id="ARBA00023163"/>
    </source>
</evidence>
<dbReference type="AlphaFoldDB" id="A0A0D6DX08"/>
<dbReference type="PANTHER" id="PTHR43280">
    <property type="entry name" value="ARAC-FAMILY TRANSCRIPTIONAL REGULATOR"/>
    <property type="match status" value="1"/>
</dbReference>
<dbReference type="PROSITE" id="PS00041">
    <property type="entry name" value="HTH_ARAC_FAMILY_1"/>
    <property type="match status" value="1"/>
</dbReference>
<keyword evidence="2" id="KW-0238">DNA-binding</keyword>
<proteinExistence type="predicted"/>
<dbReference type="SUPFAM" id="SSF51215">
    <property type="entry name" value="Regulatory protein AraC"/>
    <property type="match status" value="1"/>
</dbReference>
<dbReference type="SMART" id="SM00342">
    <property type="entry name" value="HTH_ARAC"/>
    <property type="match status" value="1"/>
</dbReference>
<accession>A0A0D6DX08</accession>
<feature type="domain" description="HTH araC/xylS-type" evidence="4">
    <location>
        <begin position="171"/>
        <end position="269"/>
    </location>
</feature>
<gene>
    <name evidence="5" type="primary">msmR1</name>
    <name evidence="5" type="ORF">LACPI_1293</name>
</gene>
<dbReference type="Gene3D" id="2.60.120.280">
    <property type="entry name" value="Regulatory protein AraC"/>
    <property type="match status" value="1"/>
</dbReference>
<dbReference type="InterPro" id="IPR037923">
    <property type="entry name" value="HTH-like"/>
</dbReference>
<reference evidence="6" key="1">
    <citation type="submission" date="2015-01" db="EMBL/GenBank/DDBJ databases">
        <authorList>
            <person name="Andreevskaya M."/>
        </authorList>
    </citation>
    <scope>NUCLEOTIDE SEQUENCE [LARGE SCALE GENOMIC DNA]</scope>
    <source>
        <strain evidence="6">MKFS47</strain>
    </source>
</reference>
<evidence type="ECO:0000313" key="6">
    <source>
        <dbReference type="Proteomes" id="UP000033166"/>
    </source>
</evidence>
<dbReference type="Pfam" id="PF12833">
    <property type="entry name" value="HTH_18"/>
    <property type="match status" value="1"/>
</dbReference>
<dbReference type="InterPro" id="IPR018062">
    <property type="entry name" value="HTH_AraC-typ_CS"/>
</dbReference>
<organism evidence="5 6">
    <name type="scientific">Pseudolactococcus piscium MKFS47</name>
    <dbReference type="NCBI Taxonomy" id="297352"/>
    <lineage>
        <taxon>Bacteria</taxon>
        <taxon>Bacillati</taxon>
        <taxon>Bacillota</taxon>
        <taxon>Bacilli</taxon>
        <taxon>Lactobacillales</taxon>
        <taxon>Streptococcaceae</taxon>
        <taxon>Pseudolactococcus</taxon>
    </lineage>
</organism>
<dbReference type="RefSeq" id="WP_047915619.1">
    <property type="nucleotide sequence ID" value="NZ_LN774769.1"/>
</dbReference>
<dbReference type="HOGENOM" id="CLU_000445_88_6_9"/>